<feature type="region of interest" description="Disordered" evidence="1">
    <location>
        <begin position="208"/>
        <end position="233"/>
    </location>
</feature>
<reference evidence="3 4" key="1">
    <citation type="submission" date="2014-04" db="EMBL/GenBank/DDBJ databases">
        <title>Evolutionary Origins and Diversification of the Mycorrhizal Mutualists.</title>
        <authorList>
            <consortium name="DOE Joint Genome Institute"/>
            <consortium name="Mycorrhizal Genomics Consortium"/>
            <person name="Kohler A."/>
            <person name="Kuo A."/>
            <person name="Nagy L.G."/>
            <person name="Floudas D."/>
            <person name="Copeland A."/>
            <person name="Barry K.W."/>
            <person name="Cichocki N."/>
            <person name="Veneault-Fourrey C."/>
            <person name="LaButti K."/>
            <person name="Lindquist E.A."/>
            <person name="Lipzen A."/>
            <person name="Lundell T."/>
            <person name="Morin E."/>
            <person name="Murat C."/>
            <person name="Riley R."/>
            <person name="Ohm R."/>
            <person name="Sun H."/>
            <person name="Tunlid A."/>
            <person name="Henrissat B."/>
            <person name="Grigoriev I.V."/>
            <person name="Hibbett D.S."/>
            <person name="Martin F."/>
        </authorList>
    </citation>
    <scope>NUCLEOTIDE SEQUENCE [LARGE SCALE GENOMIC DNA]</scope>
    <source>
        <strain evidence="3 4">Koide BX008</strain>
    </source>
</reference>
<dbReference type="InterPro" id="IPR001810">
    <property type="entry name" value="F-box_dom"/>
</dbReference>
<dbReference type="OrthoDB" id="6419443at2759"/>
<proteinExistence type="predicted"/>
<dbReference type="STRING" id="946122.A0A0C2T5C1"/>
<protein>
    <recommendedName>
        <fullName evidence="2">F-box domain-containing protein</fullName>
    </recommendedName>
</protein>
<feature type="region of interest" description="Disordered" evidence="1">
    <location>
        <begin position="35"/>
        <end position="56"/>
    </location>
</feature>
<evidence type="ECO:0000313" key="3">
    <source>
        <dbReference type="EMBL" id="KIL71115.1"/>
    </source>
</evidence>
<feature type="region of interest" description="Disordered" evidence="1">
    <location>
        <begin position="151"/>
        <end position="188"/>
    </location>
</feature>
<dbReference type="SUPFAM" id="SSF81383">
    <property type="entry name" value="F-box domain"/>
    <property type="match status" value="1"/>
</dbReference>
<feature type="compositionally biased region" description="Polar residues" evidence="1">
    <location>
        <begin position="152"/>
        <end position="171"/>
    </location>
</feature>
<dbReference type="Gene3D" id="1.20.1280.50">
    <property type="match status" value="1"/>
</dbReference>
<dbReference type="Proteomes" id="UP000054549">
    <property type="component" value="Unassembled WGS sequence"/>
</dbReference>
<dbReference type="Pfam" id="PF12937">
    <property type="entry name" value="F-box-like"/>
    <property type="match status" value="1"/>
</dbReference>
<evidence type="ECO:0000259" key="2">
    <source>
        <dbReference type="PROSITE" id="PS50181"/>
    </source>
</evidence>
<dbReference type="CDD" id="cd09917">
    <property type="entry name" value="F-box_SF"/>
    <property type="match status" value="1"/>
</dbReference>
<name>A0A0C2T5C1_AMAMK</name>
<dbReference type="InterPro" id="IPR036047">
    <property type="entry name" value="F-box-like_dom_sf"/>
</dbReference>
<dbReference type="PROSITE" id="PS50181">
    <property type="entry name" value="FBOX"/>
    <property type="match status" value="1"/>
</dbReference>
<gene>
    <name evidence="3" type="ORF">M378DRAFT_183624</name>
</gene>
<evidence type="ECO:0000313" key="4">
    <source>
        <dbReference type="Proteomes" id="UP000054549"/>
    </source>
</evidence>
<dbReference type="AlphaFoldDB" id="A0A0C2T5C1"/>
<dbReference type="EMBL" id="KN818223">
    <property type="protein sequence ID" value="KIL71115.1"/>
    <property type="molecule type" value="Genomic_DNA"/>
</dbReference>
<keyword evidence="4" id="KW-1185">Reference proteome</keyword>
<accession>A0A0C2T5C1</accession>
<organism evidence="3 4">
    <name type="scientific">Amanita muscaria (strain Koide BX008)</name>
    <dbReference type="NCBI Taxonomy" id="946122"/>
    <lineage>
        <taxon>Eukaryota</taxon>
        <taxon>Fungi</taxon>
        <taxon>Dikarya</taxon>
        <taxon>Basidiomycota</taxon>
        <taxon>Agaricomycotina</taxon>
        <taxon>Agaricomycetes</taxon>
        <taxon>Agaricomycetidae</taxon>
        <taxon>Agaricales</taxon>
        <taxon>Pluteineae</taxon>
        <taxon>Amanitaceae</taxon>
        <taxon>Amanita</taxon>
    </lineage>
</organism>
<dbReference type="HOGENOM" id="CLU_074638_0_0_1"/>
<evidence type="ECO:0000256" key="1">
    <source>
        <dbReference type="SAM" id="MobiDB-lite"/>
    </source>
</evidence>
<feature type="domain" description="F-box" evidence="2">
    <location>
        <begin position="67"/>
        <end position="117"/>
    </location>
</feature>
<dbReference type="InParanoid" id="A0A0C2T5C1"/>
<sequence length="233" mass="26829">MSLLQSVLRSIAESSSQPHQISDNVDDDDVWINVTSTPGSPYPTRPSSPTHRHLRSAPVLTSVTPRRDPLRLLPTEICQRIFGHLSLSDLANCTLVCRKWWRSQTLNYVWFQHYRRENFVDASLPPGKWTKRESKQNWRVLHLKSLSESERATPQFSRASMTESANRSGHQTPKEMREEQWEVQASHKLGKQEMRELYKELGGRKAKNKLKLGSTGVRDKGGWAETSSEWYST</sequence>